<keyword evidence="3" id="KW-1185">Reference proteome</keyword>
<evidence type="ECO:0000313" key="3">
    <source>
        <dbReference type="Proteomes" id="UP000625711"/>
    </source>
</evidence>
<name>A0A834MGI2_RHYFE</name>
<proteinExistence type="predicted"/>
<gene>
    <name evidence="2" type="ORF">GWI33_006588</name>
</gene>
<evidence type="ECO:0000313" key="2">
    <source>
        <dbReference type="EMBL" id="KAF7277574.1"/>
    </source>
</evidence>
<dbReference type="EMBL" id="JAACXV010000740">
    <property type="protein sequence ID" value="KAF7277574.1"/>
    <property type="molecule type" value="Genomic_DNA"/>
</dbReference>
<accession>A0A834MGI2</accession>
<dbReference type="Proteomes" id="UP000625711">
    <property type="component" value="Unassembled WGS sequence"/>
</dbReference>
<reference evidence="2" key="1">
    <citation type="submission" date="2020-08" db="EMBL/GenBank/DDBJ databases">
        <title>Genome sequencing and assembly of the red palm weevil Rhynchophorus ferrugineus.</title>
        <authorList>
            <person name="Dias G.B."/>
            <person name="Bergman C.M."/>
            <person name="Manee M."/>
        </authorList>
    </citation>
    <scope>NUCLEOTIDE SEQUENCE</scope>
    <source>
        <strain evidence="2">AA-2017</strain>
        <tissue evidence="2">Whole larva</tissue>
    </source>
</reference>
<comment type="caution">
    <text evidence="2">The sequence shown here is derived from an EMBL/GenBank/DDBJ whole genome shotgun (WGS) entry which is preliminary data.</text>
</comment>
<sequence length="79" mass="8851">MQALKWPWNGKSVPPVAVKLQSAPKLFIQMEPSSRVGNDDANRPGPLQISRNVPTLTSRYRDSIRFSVATGRTISTNWQ</sequence>
<dbReference type="AlphaFoldDB" id="A0A834MGI2"/>
<protein>
    <submittedName>
        <fullName evidence="2">Uncharacterized protein</fullName>
    </submittedName>
</protein>
<organism evidence="2 3">
    <name type="scientific">Rhynchophorus ferrugineus</name>
    <name type="common">Red palm weevil</name>
    <name type="synonym">Curculio ferrugineus</name>
    <dbReference type="NCBI Taxonomy" id="354439"/>
    <lineage>
        <taxon>Eukaryota</taxon>
        <taxon>Metazoa</taxon>
        <taxon>Ecdysozoa</taxon>
        <taxon>Arthropoda</taxon>
        <taxon>Hexapoda</taxon>
        <taxon>Insecta</taxon>
        <taxon>Pterygota</taxon>
        <taxon>Neoptera</taxon>
        <taxon>Endopterygota</taxon>
        <taxon>Coleoptera</taxon>
        <taxon>Polyphaga</taxon>
        <taxon>Cucujiformia</taxon>
        <taxon>Curculionidae</taxon>
        <taxon>Dryophthorinae</taxon>
        <taxon>Rhynchophorus</taxon>
    </lineage>
</organism>
<feature type="region of interest" description="Disordered" evidence="1">
    <location>
        <begin position="31"/>
        <end position="51"/>
    </location>
</feature>
<evidence type="ECO:0000256" key="1">
    <source>
        <dbReference type="SAM" id="MobiDB-lite"/>
    </source>
</evidence>